<dbReference type="Pfam" id="PF00561">
    <property type="entry name" value="Abhydrolase_1"/>
    <property type="match status" value="1"/>
</dbReference>
<protein>
    <submittedName>
        <fullName evidence="3">Pimeloyl-ACP methyl ester carboxylesterase</fullName>
    </submittedName>
</protein>
<evidence type="ECO:0000313" key="3">
    <source>
        <dbReference type="EMBL" id="RAK36429.1"/>
    </source>
</evidence>
<organism evidence="3 4">
    <name type="scientific">Actinoplanes lutulentus</name>
    <dbReference type="NCBI Taxonomy" id="1287878"/>
    <lineage>
        <taxon>Bacteria</taxon>
        <taxon>Bacillati</taxon>
        <taxon>Actinomycetota</taxon>
        <taxon>Actinomycetes</taxon>
        <taxon>Micromonosporales</taxon>
        <taxon>Micromonosporaceae</taxon>
        <taxon>Actinoplanes</taxon>
    </lineage>
</organism>
<feature type="domain" description="AB hydrolase-1" evidence="2">
    <location>
        <begin position="56"/>
        <end position="162"/>
    </location>
</feature>
<dbReference type="InterPro" id="IPR000073">
    <property type="entry name" value="AB_hydrolase_1"/>
</dbReference>
<accession>A0A327ZA45</accession>
<sequence length="277" mass="29407">MVRIRRIARMSAAEARAAMAAPRPDQGFTSRRVTVDGLKLHVRSRTGSPEPGIPWVLLHGLAVSHRYLMPTALALPGDVHVPDLPGFGLSQSPRGAFDVIEHATAMAGWMDAEGLSGAVLLGNSFGCQVAVELAVRRPELACALVLVGPTVDPDAPTAAGQAWRWVRDLAHEDPRQAQIIARDVRDAGVPRVLRTLRHSTRHPMAQRLPLVAAPILVLRGEHDPIAPPSWIARAAGLAATGRSMSLARAAHNAVTTAGPALAAEAVAFVNHRGVVSR</sequence>
<dbReference type="Gene3D" id="3.40.50.1820">
    <property type="entry name" value="alpha/beta hydrolase"/>
    <property type="match status" value="1"/>
</dbReference>
<dbReference type="PANTHER" id="PTHR43798:SF31">
    <property type="entry name" value="AB HYDROLASE SUPERFAMILY PROTEIN YCLE"/>
    <property type="match status" value="1"/>
</dbReference>
<proteinExistence type="predicted"/>
<dbReference type="InterPro" id="IPR050266">
    <property type="entry name" value="AB_hydrolase_sf"/>
</dbReference>
<evidence type="ECO:0000259" key="2">
    <source>
        <dbReference type="Pfam" id="PF00561"/>
    </source>
</evidence>
<keyword evidence="1" id="KW-0378">Hydrolase</keyword>
<dbReference type="InterPro" id="IPR029058">
    <property type="entry name" value="AB_hydrolase_fold"/>
</dbReference>
<dbReference type="EMBL" id="QLMJ01000008">
    <property type="protein sequence ID" value="RAK36429.1"/>
    <property type="molecule type" value="Genomic_DNA"/>
</dbReference>
<dbReference type="AlphaFoldDB" id="A0A327ZA45"/>
<gene>
    <name evidence="3" type="ORF">B0I29_10818</name>
</gene>
<keyword evidence="4" id="KW-1185">Reference proteome</keyword>
<dbReference type="Proteomes" id="UP000249341">
    <property type="component" value="Unassembled WGS sequence"/>
</dbReference>
<comment type="caution">
    <text evidence="3">The sequence shown here is derived from an EMBL/GenBank/DDBJ whole genome shotgun (WGS) entry which is preliminary data.</text>
</comment>
<dbReference type="GO" id="GO:0016020">
    <property type="term" value="C:membrane"/>
    <property type="evidence" value="ECO:0007669"/>
    <property type="project" value="TreeGrafter"/>
</dbReference>
<name>A0A327ZA45_9ACTN</name>
<evidence type="ECO:0000313" key="4">
    <source>
        <dbReference type="Proteomes" id="UP000249341"/>
    </source>
</evidence>
<dbReference type="SUPFAM" id="SSF53474">
    <property type="entry name" value="alpha/beta-Hydrolases"/>
    <property type="match status" value="1"/>
</dbReference>
<dbReference type="PRINTS" id="PR00111">
    <property type="entry name" value="ABHYDROLASE"/>
</dbReference>
<evidence type="ECO:0000256" key="1">
    <source>
        <dbReference type="ARBA" id="ARBA00022801"/>
    </source>
</evidence>
<dbReference type="PANTHER" id="PTHR43798">
    <property type="entry name" value="MONOACYLGLYCEROL LIPASE"/>
    <property type="match status" value="1"/>
</dbReference>
<dbReference type="GO" id="GO:0016787">
    <property type="term" value="F:hydrolase activity"/>
    <property type="evidence" value="ECO:0007669"/>
    <property type="project" value="UniProtKB-KW"/>
</dbReference>
<reference evidence="3 4" key="1">
    <citation type="submission" date="2018-06" db="EMBL/GenBank/DDBJ databases">
        <title>Genomic Encyclopedia of Type Strains, Phase III (KMG-III): the genomes of soil and plant-associated and newly described type strains.</title>
        <authorList>
            <person name="Whitman W."/>
        </authorList>
    </citation>
    <scope>NUCLEOTIDE SEQUENCE [LARGE SCALE GENOMIC DNA]</scope>
    <source>
        <strain evidence="3 4">CGMCC 4.7090</strain>
    </source>
</reference>